<dbReference type="RefSeq" id="WP_227662796.1">
    <property type="nucleotide sequence ID" value="NZ_FOYW01000003.1"/>
</dbReference>
<dbReference type="Proteomes" id="UP000198644">
    <property type="component" value="Unassembled WGS sequence"/>
</dbReference>
<proteinExistence type="predicted"/>
<dbReference type="Pfam" id="PF08907">
    <property type="entry name" value="DUF1853"/>
    <property type="match status" value="1"/>
</dbReference>
<organism evidence="1 2">
    <name type="scientific">Marinobacter daqiaonensis</name>
    <dbReference type="NCBI Taxonomy" id="650891"/>
    <lineage>
        <taxon>Bacteria</taxon>
        <taxon>Pseudomonadati</taxon>
        <taxon>Pseudomonadota</taxon>
        <taxon>Gammaproteobacteria</taxon>
        <taxon>Pseudomonadales</taxon>
        <taxon>Marinobacteraceae</taxon>
        <taxon>Marinobacter</taxon>
    </lineage>
</organism>
<evidence type="ECO:0000313" key="2">
    <source>
        <dbReference type="Proteomes" id="UP000198644"/>
    </source>
</evidence>
<dbReference type="InterPro" id="IPR015003">
    <property type="entry name" value="DUF1853"/>
</dbReference>
<gene>
    <name evidence="1" type="ORF">SAMN05216203_3101</name>
</gene>
<protein>
    <recommendedName>
        <fullName evidence="3">DUF1853 domain-containing protein</fullName>
    </recommendedName>
</protein>
<dbReference type="AlphaFoldDB" id="A0A1I6JNX0"/>
<name>A0A1I6JNX0_9GAMM</name>
<evidence type="ECO:0000313" key="1">
    <source>
        <dbReference type="EMBL" id="SFR80657.1"/>
    </source>
</evidence>
<evidence type="ECO:0008006" key="3">
    <source>
        <dbReference type="Google" id="ProtNLM"/>
    </source>
</evidence>
<accession>A0A1I6JNX0</accession>
<keyword evidence="2" id="KW-1185">Reference proteome</keyword>
<dbReference type="STRING" id="650891.SAMN05216203_3101"/>
<dbReference type="EMBL" id="FOYW01000003">
    <property type="protein sequence ID" value="SFR80657.1"/>
    <property type="molecule type" value="Genomic_DNA"/>
</dbReference>
<sequence length="299" mass="33960">MTPTDAETATHHLAWICRAPQLLSAGTSFDLSAYLPADAFSRLRQWQEHPDMRPAVLDEPANPRLGHYFERLYQCLLTDLLRWQLLASNVQVRDDQGRTIGELDFLVRNPSTGNVEHHEVAVKFYLGYPARAGGGTLWYGPNSQDRLDLKSRRLLDHQSRLTGRPETRALLMDLGIHGPVVPRIFMPGYLFYPSGAVVSLPDTVPRNHLRGHWLYHHDTGAMDTRHWVPLRKPHWLGPWWQAQPPDESASAAALASVKEQYRPRLFAALEHSPKTGLWQETARTFVVPARWPDGSPAPR</sequence>
<reference evidence="1 2" key="1">
    <citation type="submission" date="2016-10" db="EMBL/GenBank/DDBJ databases">
        <authorList>
            <person name="de Groot N.N."/>
        </authorList>
    </citation>
    <scope>NUCLEOTIDE SEQUENCE [LARGE SCALE GENOMIC DNA]</scope>
    <source>
        <strain evidence="1 2">CGMCC 1.9167</strain>
    </source>
</reference>